<evidence type="ECO:0000256" key="3">
    <source>
        <dbReference type="ARBA" id="ARBA00017876"/>
    </source>
</evidence>
<sequence length="142" mass="14164">MLMTILNVLYVLIAVAMIVLILMQRGAGAQAGSGFGAGASATVFGSRGAGNFLSKSTKWLAITFFGIALFMGWNFTHSVKAPAEAQQAQNDLGLMSGVPTAPAVAPAQQPANTAVPVAPAANTAAPAANTAVPAAPAPATTK</sequence>
<dbReference type="GO" id="GO:0009306">
    <property type="term" value="P:protein secretion"/>
    <property type="evidence" value="ECO:0007669"/>
    <property type="project" value="UniProtKB-UniRule"/>
</dbReference>
<comment type="subcellular location">
    <subcellularLocation>
        <location evidence="1 11">Cell membrane</location>
        <topology evidence="1 11">Multi-pass membrane protein</topology>
    </subcellularLocation>
</comment>
<dbReference type="EMBL" id="WOXT01000004">
    <property type="protein sequence ID" value="MUV15047.1"/>
    <property type="molecule type" value="Genomic_DNA"/>
</dbReference>
<keyword evidence="8 11" id="KW-1133">Transmembrane helix</keyword>
<dbReference type="NCBIfam" id="TIGR00810">
    <property type="entry name" value="secG"/>
    <property type="match status" value="1"/>
</dbReference>
<keyword evidence="13" id="KW-1185">Reference proteome</keyword>
<dbReference type="RefSeq" id="WP_156642611.1">
    <property type="nucleotide sequence ID" value="NZ_WOXT01000004.1"/>
</dbReference>
<dbReference type="GO" id="GO:0005886">
    <property type="term" value="C:plasma membrane"/>
    <property type="evidence" value="ECO:0007669"/>
    <property type="project" value="UniProtKB-SubCell"/>
</dbReference>
<reference evidence="12 13" key="1">
    <citation type="submission" date="2019-12" db="EMBL/GenBank/DDBJ databases">
        <authorList>
            <person name="Xu J."/>
        </authorList>
    </citation>
    <scope>NUCLEOTIDE SEQUENCE [LARGE SCALE GENOMIC DNA]</scope>
    <source>
        <strain evidence="12 13">HX-5-24</strain>
    </source>
</reference>
<evidence type="ECO:0000313" key="13">
    <source>
        <dbReference type="Proteomes" id="UP000479692"/>
    </source>
</evidence>
<comment type="caution">
    <text evidence="11">Lacks conserved residue(s) required for the propagation of feature annotation.</text>
</comment>
<dbReference type="GO" id="GO:0065002">
    <property type="term" value="P:intracellular protein transmembrane transport"/>
    <property type="evidence" value="ECO:0007669"/>
    <property type="project" value="TreeGrafter"/>
</dbReference>
<organism evidence="12 13">
    <name type="scientific">Noviluteimonas gilva</name>
    <dbReference type="NCBI Taxonomy" id="2682097"/>
    <lineage>
        <taxon>Bacteria</taxon>
        <taxon>Pseudomonadati</taxon>
        <taxon>Pseudomonadota</taxon>
        <taxon>Gammaproteobacteria</taxon>
        <taxon>Lysobacterales</taxon>
        <taxon>Lysobacteraceae</taxon>
        <taxon>Noviluteimonas</taxon>
    </lineage>
</organism>
<evidence type="ECO:0000256" key="5">
    <source>
        <dbReference type="ARBA" id="ARBA00022475"/>
    </source>
</evidence>
<keyword evidence="10 11" id="KW-0472">Membrane</keyword>
<evidence type="ECO:0000256" key="1">
    <source>
        <dbReference type="ARBA" id="ARBA00004651"/>
    </source>
</evidence>
<evidence type="ECO:0000256" key="4">
    <source>
        <dbReference type="ARBA" id="ARBA00022448"/>
    </source>
</evidence>
<keyword evidence="9 11" id="KW-0811">Translocation</keyword>
<keyword evidence="7 11" id="KW-0653">Protein transport</keyword>
<accession>A0A7C9MN78</accession>
<evidence type="ECO:0000256" key="9">
    <source>
        <dbReference type="ARBA" id="ARBA00023010"/>
    </source>
</evidence>
<dbReference type="PRINTS" id="PR01651">
    <property type="entry name" value="SECGEXPORT"/>
</dbReference>
<dbReference type="PANTHER" id="PTHR34182">
    <property type="entry name" value="PROTEIN-EXPORT MEMBRANE PROTEIN SECG"/>
    <property type="match status" value="1"/>
</dbReference>
<proteinExistence type="inferred from homology"/>
<keyword evidence="5 11" id="KW-1003">Cell membrane</keyword>
<dbReference type="PANTHER" id="PTHR34182:SF1">
    <property type="entry name" value="PROTEIN-EXPORT MEMBRANE PROTEIN SECG"/>
    <property type="match status" value="1"/>
</dbReference>
<dbReference type="Pfam" id="PF03840">
    <property type="entry name" value="SecG"/>
    <property type="match status" value="1"/>
</dbReference>
<gene>
    <name evidence="12" type="primary">secG</name>
    <name evidence="12" type="ORF">GN331_12615</name>
</gene>
<dbReference type="AlphaFoldDB" id="A0A7C9MN78"/>
<evidence type="ECO:0000256" key="8">
    <source>
        <dbReference type="ARBA" id="ARBA00022989"/>
    </source>
</evidence>
<evidence type="ECO:0000256" key="11">
    <source>
        <dbReference type="RuleBase" id="RU365087"/>
    </source>
</evidence>
<feature type="transmembrane region" description="Helical" evidence="11">
    <location>
        <begin position="57"/>
        <end position="76"/>
    </location>
</feature>
<comment type="similarity">
    <text evidence="2 11">Belongs to the SecG family.</text>
</comment>
<dbReference type="GO" id="GO:0015450">
    <property type="term" value="F:protein-transporting ATPase activity"/>
    <property type="evidence" value="ECO:0007669"/>
    <property type="project" value="UniProtKB-UniRule"/>
</dbReference>
<evidence type="ECO:0000256" key="7">
    <source>
        <dbReference type="ARBA" id="ARBA00022927"/>
    </source>
</evidence>
<dbReference type="GO" id="GO:0043952">
    <property type="term" value="P:protein transport by the Sec complex"/>
    <property type="evidence" value="ECO:0007669"/>
    <property type="project" value="TreeGrafter"/>
</dbReference>
<comment type="caution">
    <text evidence="12">The sequence shown here is derived from an EMBL/GenBank/DDBJ whole genome shotgun (WGS) entry which is preliminary data.</text>
</comment>
<name>A0A7C9MN78_9GAMM</name>
<comment type="function">
    <text evidence="11">Involved in protein export. Participates in an early event of protein translocation.</text>
</comment>
<evidence type="ECO:0000256" key="2">
    <source>
        <dbReference type="ARBA" id="ARBA00008445"/>
    </source>
</evidence>
<protein>
    <recommendedName>
        <fullName evidence="3 11">Protein-export membrane protein SecG</fullName>
    </recommendedName>
</protein>
<evidence type="ECO:0000313" key="12">
    <source>
        <dbReference type="EMBL" id="MUV15047.1"/>
    </source>
</evidence>
<keyword evidence="4 11" id="KW-0813">Transport</keyword>
<dbReference type="Proteomes" id="UP000479692">
    <property type="component" value="Unassembled WGS sequence"/>
</dbReference>
<evidence type="ECO:0000256" key="10">
    <source>
        <dbReference type="ARBA" id="ARBA00023136"/>
    </source>
</evidence>
<keyword evidence="6 11" id="KW-0812">Transmembrane</keyword>
<evidence type="ECO:0000256" key="6">
    <source>
        <dbReference type="ARBA" id="ARBA00022692"/>
    </source>
</evidence>
<dbReference type="InterPro" id="IPR004692">
    <property type="entry name" value="SecG"/>
</dbReference>